<organism evidence="6 7">
    <name type="scientific">Mycolicibacterium anyangense</name>
    <dbReference type="NCBI Taxonomy" id="1431246"/>
    <lineage>
        <taxon>Bacteria</taxon>
        <taxon>Bacillati</taxon>
        <taxon>Actinomycetota</taxon>
        <taxon>Actinomycetes</taxon>
        <taxon>Mycobacteriales</taxon>
        <taxon>Mycobacteriaceae</taxon>
        <taxon>Mycolicibacterium</taxon>
    </lineage>
</organism>
<accession>A0A6N4WH33</accession>
<evidence type="ECO:0000313" key="6">
    <source>
        <dbReference type="EMBL" id="BBZ78511.1"/>
    </source>
</evidence>
<feature type="compositionally biased region" description="Low complexity" evidence="3">
    <location>
        <begin position="72"/>
        <end position="82"/>
    </location>
</feature>
<feature type="signal peptide" evidence="4">
    <location>
        <begin position="1"/>
        <end position="29"/>
    </location>
</feature>
<dbReference type="RefSeq" id="WP_163805650.1">
    <property type="nucleotide sequence ID" value="NZ_AP022620.1"/>
</dbReference>
<evidence type="ECO:0000256" key="4">
    <source>
        <dbReference type="SAM" id="SignalP"/>
    </source>
</evidence>
<evidence type="ECO:0000259" key="5">
    <source>
        <dbReference type="Pfam" id="PF20434"/>
    </source>
</evidence>
<feature type="region of interest" description="Disordered" evidence="3">
    <location>
        <begin position="29"/>
        <end position="82"/>
    </location>
</feature>
<evidence type="ECO:0000256" key="1">
    <source>
        <dbReference type="ARBA" id="ARBA00010515"/>
    </source>
</evidence>
<dbReference type="SUPFAM" id="SSF53474">
    <property type="entry name" value="alpha/beta-Hydrolases"/>
    <property type="match status" value="1"/>
</dbReference>
<dbReference type="Pfam" id="PF20434">
    <property type="entry name" value="BD-FAE"/>
    <property type="match status" value="1"/>
</dbReference>
<dbReference type="InterPro" id="IPR002168">
    <property type="entry name" value="Lipase_GDXG_HIS_AS"/>
</dbReference>
<feature type="compositionally biased region" description="Low complexity" evidence="3">
    <location>
        <begin position="29"/>
        <end position="65"/>
    </location>
</feature>
<dbReference type="EMBL" id="AP022620">
    <property type="protein sequence ID" value="BBZ78511.1"/>
    <property type="molecule type" value="Genomic_DNA"/>
</dbReference>
<keyword evidence="7" id="KW-1185">Reference proteome</keyword>
<dbReference type="PROSITE" id="PS01173">
    <property type="entry name" value="LIPASE_GDXG_HIS"/>
    <property type="match status" value="1"/>
</dbReference>
<dbReference type="GO" id="GO:0016787">
    <property type="term" value="F:hydrolase activity"/>
    <property type="evidence" value="ECO:0007669"/>
    <property type="project" value="UniProtKB-KW"/>
</dbReference>
<gene>
    <name evidence="6" type="ORF">MANY_38480</name>
</gene>
<feature type="chain" id="PRO_5026733078" description="BD-FAE-like domain-containing protein" evidence="4">
    <location>
        <begin position="30"/>
        <end position="366"/>
    </location>
</feature>
<evidence type="ECO:0000256" key="3">
    <source>
        <dbReference type="SAM" id="MobiDB-lite"/>
    </source>
</evidence>
<dbReference type="AlphaFoldDB" id="A0A6N4WH33"/>
<dbReference type="PANTHER" id="PTHR48081">
    <property type="entry name" value="AB HYDROLASE SUPERFAMILY PROTEIN C4A8.06C"/>
    <property type="match status" value="1"/>
</dbReference>
<dbReference type="KEGG" id="many:MANY_38480"/>
<dbReference type="InterPro" id="IPR049492">
    <property type="entry name" value="BD-FAE-like_dom"/>
</dbReference>
<comment type="similarity">
    <text evidence="1">Belongs to the 'GDXG' lipolytic enzyme family.</text>
</comment>
<evidence type="ECO:0000256" key="2">
    <source>
        <dbReference type="ARBA" id="ARBA00022801"/>
    </source>
</evidence>
<proteinExistence type="inferred from homology"/>
<dbReference type="InterPro" id="IPR029058">
    <property type="entry name" value="AB_hydrolase_fold"/>
</dbReference>
<dbReference type="PANTHER" id="PTHR48081:SF33">
    <property type="entry name" value="KYNURENINE FORMAMIDASE"/>
    <property type="match status" value="1"/>
</dbReference>
<evidence type="ECO:0000313" key="7">
    <source>
        <dbReference type="Proteomes" id="UP000467249"/>
    </source>
</evidence>
<keyword evidence="2" id="KW-0378">Hydrolase</keyword>
<protein>
    <recommendedName>
        <fullName evidence="5">BD-FAE-like domain-containing protein</fullName>
    </recommendedName>
</protein>
<sequence>MDVRFWLGTAAASAALGLAALTGSAVASADTGDGAGTKTTAHSARSATGSRAASAARSTARPARALVTPQGSAASSTRSATASASTAPVTVRSLINDLVTWVSRQIPVGARVHATKYTDVAYGSDPAQELDVYAPPQAADAPVIVMVHGGGWAMGDKSHLGVVLNKVNHYLPQGYVFVSVNYPMLPANKPDAQADSVAAAITYVQAHATEWGGDPTNVVVMGHSAGAHLAMLVSAQRDRYPELQPWQGTVSLDSAALDLVTLMQNNPLRLYTRAFGDDPTYWAEMSPLVALNQATEPILLVCSTQRRNSCDDAATFADAARALGTSVALLPENLSHGQINKSLGTSGAYTNAVDEFIHTVTGVGGA</sequence>
<dbReference type="Gene3D" id="3.40.50.1820">
    <property type="entry name" value="alpha/beta hydrolase"/>
    <property type="match status" value="1"/>
</dbReference>
<name>A0A6N4WH33_9MYCO</name>
<keyword evidence="4" id="KW-0732">Signal</keyword>
<reference evidence="6 7" key="1">
    <citation type="journal article" date="2019" name="Emerg. Microbes Infect.">
        <title>Comprehensive subspecies identification of 175 nontuberculous mycobacteria species based on 7547 genomic profiles.</title>
        <authorList>
            <person name="Matsumoto Y."/>
            <person name="Kinjo T."/>
            <person name="Motooka D."/>
            <person name="Nabeya D."/>
            <person name="Jung N."/>
            <person name="Uechi K."/>
            <person name="Horii T."/>
            <person name="Iida T."/>
            <person name="Fujita J."/>
            <person name="Nakamura S."/>
        </authorList>
    </citation>
    <scope>NUCLEOTIDE SEQUENCE [LARGE SCALE GENOMIC DNA]</scope>
    <source>
        <strain evidence="6 7">JCM 30275</strain>
    </source>
</reference>
<dbReference type="Proteomes" id="UP000467249">
    <property type="component" value="Chromosome"/>
</dbReference>
<dbReference type="InterPro" id="IPR050300">
    <property type="entry name" value="GDXG_lipolytic_enzyme"/>
</dbReference>
<feature type="domain" description="BD-FAE-like" evidence="5">
    <location>
        <begin position="130"/>
        <end position="238"/>
    </location>
</feature>